<keyword evidence="2" id="KW-0812">Transmembrane</keyword>
<feature type="transmembrane region" description="Helical" evidence="2">
    <location>
        <begin position="61"/>
        <end position="79"/>
    </location>
</feature>
<dbReference type="PANTHER" id="PTHR30135">
    <property type="entry name" value="UNCHARACTERIZED PROTEIN YVCK-RELATED"/>
    <property type="match status" value="1"/>
</dbReference>
<keyword evidence="1" id="KW-0963">Cytoplasm</keyword>
<evidence type="ECO:0000313" key="5">
    <source>
        <dbReference type="Proteomes" id="UP000037784"/>
    </source>
</evidence>
<dbReference type="STRING" id="872965.SE16_14225"/>
<dbReference type="InterPro" id="IPR002882">
    <property type="entry name" value="CofD"/>
</dbReference>
<dbReference type="RefSeq" id="WP_054492218.1">
    <property type="nucleotide sequence ID" value="NZ_BBZA01000038.1"/>
</dbReference>
<dbReference type="GO" id="GO:0043743">
    <property type="term" value="F:LPPG:FO 2-phospho-L-lactate transferase activity"/>
    <property type="evidence" value="ECO:0007669"/>
    <property type="project" value="InterPro"/>
</dbReference>
<dbReference type="EMBL" id="LGKN01000009">
    <property type="protein sequence ID" value="KPL86443.1"/>
    <property type="molecule type" value="Genomic_DNA"/>
</dbReference>
<reference evidence="4 6" key="2">
    <citation type="submission" date="2015-07" db="EMBL/GenBank/DDBJ databases">
        <title>Whole genome sequence of Ardenticatena maritima DSM 23922.</title>
        <authorList>
            <person name="Hemp J."/>
            <person name="Ward L.M."/>
            <person name="Pace L.A."/>
            <person name="Fischer W.W."/>
        </authorList>
    </citation>
    <scope>NUCLEOTIDE SEQUENCE [LARGE SCALE GENOMIC DNA]</scope>
    <source>
        <strain evidence="4 6">110S</strain>
    </source>
</reference>
<dbReference type="Pfam" id="PF01933">
    <property type="entry name" value="CofD"/>
    <property type="match status" value="1"/>
</dbReference>
<dbReference type="EMBL" id="BBZA01000038">
    <property type="protein sequence ID" value="GAP62279.1"/>
    <property type="molecule type" value="Genomic_DNA"/>
</dbReference>
<keyword evidence="2" id="KW-0472">Membrane</keyword>
<dbReference type="OrthoDB" id="9783842at2"/>
<dbReference type="InParanoid" id="A0A0M8K7X5"/>
<name>A0A0M8K7X5_9CHLR</name>
<dbReference type="InterPro" id="IPR010119">
    <property type="entry name" value="Gluconeogen_factor"/>
</dbReference>
<dbReference type="InterPro" id="IPR038136">
    <property type="entry name" value="CofD-like_dom_sf"/>
</dbReference>
<evidence type="ECO:0000313" key="6">
    <source>
        <dbReference type="Proteomes" id="UP000050502"/>
    </source>
</evidence>
<organism evidence="3 5">
    <name type="scientific">Ardenticatena maritima</name>
    <dbReference type="NCBI Taxonomy" id="872965"/>
    <lineage>
        <taxon>Bacteria</taxon>
        <taxon>Bacillati</taxon>
        <taxon>Chloroflexota</taxon>
        <taxon>Ardenticatenia</taxon>
        <taxon>Ardenticatenales</taxon>
        <taxon>Ardenticatenaceae</taxon>
        <taxon>Ardenticatena</taxon>
    </lineage>
</organism>
<feature type="transmembrane region" description="Helical" evidence="2">
    <location>
        <begin position="117"/>
        <end position="136"/>
    </location>
</feature>
<protein>
    <recommendedName>
        <fullName evidence="7">Gluconeogenesis factor</fullName>
    </recommendedName>
</protein>
<dbReference type="Proteomes" id="UP000050502">
    <property type="component" value="Unassembled WGS sequence"/>
</dbReference>
<dbReference type="Gene3D" id="3.40.50.10680">
    <property type="entry name" value="CofD-like domains"/>
    <property type="match status" value="1"/>
</dbReference>
<evidence type="ECO:0000256" key="1">
    <source>
        <dbReference type="ARBA" id="ARBA00022490"/>
    </source>
</evidence>
<evidence type="ECO:0000313" key="3">
    <source>
        <dbReference type="EMBL" id="GAP62279.1"/>
    </source>
</evidence>
<sequence>MQRHNWTEYLKPGYGFKRRLALMVQGIALATLGAKFLVDSMSRFVPVPRRVKQAFAWGPDWLRGILLMISGSAATYYAWRSLSHEMAATLAPEHANEDIGLTDLFYERKRQAVGRRVAVIGSGTGLIPVVRAFLLMDEPVNVTVILTSHEGGRIVSLLRDELGLSGKQVLYPTGEHVSLWAELEDGTLLEGATAINQHDVREKAIRRIFYSRNVRRIKVWEETRGNLTADVLSNYPPDVNPDALKAIQDAELVVIAPGRLYTDILPTLTLPEIRRAVHHSGAKRVFVANIMTEPGKTDGFSVKDYLATLRQLAQITVDYVIANDAPISEEVLEKYRLEGAEPVRLRDEETGISRLVFADTGEQTVLVEGAVLITAPLITETPQLIPYRDPETGDIRMREMAIARHDPHRLKAVLAQIMRKELV</sequence>
<evidence type="ECO:0000313" key="4">
    <source>
        <dbReference type="EMBL" id="KPL86443.1"/>
    </source>
</evidence>
<reference evidence="3 5" key="1">
    <citation type="journal article" date="2015" name="Genome Announc.">
        <title>Draft Genome Sequence of a Heterotrophic Facultative Anaerobic Thermophilic Bacterium, Ardenticatena maritima Strain 110ST.</title>
        <authorList>
            <person name="Kawaichi S."/>
            <person name="Yoshida T."/>
            <person name="Sako Y."/>
            <person name="Nakamura R."/>
        </authorList>
    </citation>
    <scope>NUCLEOTIDE SEQUENCE [LARGE SCALE GENOMIC DNA]</scope>
    <source>
        <strain evidence="3 5">110S</strain>
    </source>
</reference>
<dbReference type="Proteomes" id="UP000037784">
    <property type="component" value="Unassembled WGS sequence"/>
</dbReference>
<proteinExistence type="predicted"/>
<feature type="transmembrane region" description="Helical" evidence="2">
    <location>
        <begin position="20"/>
        <end position="38"/>
    </location>
</feature>
<reference evidence="5" key="3">
    <citation type="submission" date="2015-08" db="EMBL/GenBank/DDBJ databases">
        <title>Draft Genome Sequence of a Heterotrophic Facultative Anaerobic Bacterium Ardenticatena maritima Strain 110S.</title>
        <authorList>
            <person name="Kawaichi S."/>
            <person name="Yoshida T."/>
            <person name="Sako Y."/>
            <person name="Nakamura R."/>
        </authorList>
    </citation>
    <scope>NUCLEOTIDE SEQUENCE [LARGE SCALE GENOMIC DNA]</scope>
    <source>
        <strain evidence="5">110S</strain>
    </source>
</reference>
<comment type="caution">
    <text evidence="3">The sequence shown here is derived from an EMBL/GenBank/DDBJ whole genome shotgun (WGS) entry which is preliminary data.</text>
</comment>
<keyword evidence="5" id="KW-1185">Reference proteome</keyword>
<dbReference type="AlphaFoldDB" id="A0A0M8K7X5"/>
<dbReference type="PANTHER" id="PTHR30135:SF3">
    <property type="entry name" value="GLUCONEOGENESIS FACTOR-RELATED"/>
    <property type="match status" value="1"/>
</dbReference>
<keyword evidence="2" id="KW-1133">Transmembrane helix</keyword>
<dbReference type="SUPFAM" id="SSF142338">
    <property type="entry name" value="CofD-like"/>
    <property type="match status" value="1"/>
</dbReference>
<evidence type="ECO:0000256" key="2">
    <source>
        <dbReference type="SAM" id="Phobius"/>
    </source>
</evidence>
<evidence type="ECO:0008006" key="7">
    <source>
        <dbReference type="Google" id="ProtNLM"/>
    </source>
</evidence>
<gene>
    <name evidence="3" type="ORF">ARMA_0702</name>
    <name evidence="4" type="ORF">SE16_14225</name>
</gene>
<accession>A0A0M8K7X5</accession>